<proteinExistence type="predicted"/>
<dbReference type="Pfam" id="PF13403">
    <property type="entry name" value="Hint_2"/>
    <property type="match status" value="1"/>
</dbReference>
<feature type="domain" description="Hedgehog/Intein (Hint)" evidence="1">
    <location>
        <begin position="584"/>
        <end position="722"/>
    </location>
</feature>
<organism evidence="2 3">
    <name type="scientific">Acidiphilium iwatense</name>
    <dbReference type="NCBI Taxonomy" id="768198"/>
    <lineage>
        <taxon>Bacteria</taxon>
        <taxon>Pseudomonadati</taxon>
        <taxon>Pseudomonadota</taxon>
        <taxon>Alphaproteobacteria</taxon>
        <taxon>Acetobacterales</taxon>
        <taxon>Acidocellaceae</taxon>
        <taxon>Acidiphilium</taxon>
    </lineage>
</organism>
<dbReference type="RefSeq" id="WP_235702957.1">
    <property type="nucleotide sequence ID" value="NZ_JAKGBZ010000004.1"/>
</dbReference>
<name>A0ABS9DVL0_9PROT</name>
<dbReference type="EMBL" id="JAKGBZ010000004">
    <property type="protein sequence ID" value="MCF3945716.1"/>
    <property type="molecule type" value="Genomic_DNA"/>
</dbReference>
<dbReference type="SUPFAM" id="SSF51294">
    <property type="entry name" value="Hedgehog/intein (Hint) domain"/>
    <property type="match status" value="1"/>
</dbReference>
<dbReference type="Proteomes" id="UP001521209">
    <property type="component" value="Unassembled WGS sequence"/>
</dbReference>
<keyword evidence="3" id="KW-1185">Reference proteome</keyword>
<reference evidence="2 3" key="1">
    <citation type="submission" date="2022-01" db="EMBL/GenBank/DDBJ databases">
        <authorList>
            <person name="Won M."/>
            <person name="Kim S.-J."/>
            <person name="Kwon S.-W."/>
        </authorList>
    </citation>
    <scope>NUCLEOTIDE SEQUENCE [LARGE SCALE GENOMIC DNA]</scope>
    <source>
        <strain evidence="2 3">KCTC 23505</strain>
    </source>
</reference>
<dbReference type="InterPro" id="IPR006141">
    <property type="entry name" value="Intein_N"/>
</dbReference>
<dbReference type="PROSITE" id="PS50817">
    <property type="entry name" value="INTEIN_N_TER"/>
    <property type="match status" value="1"/>
</dbReference>
<evidence type="ECO:0000313" key="2">
    <source>
        <dbReference type="EMBL" id="MCF3945716.1"/>
    </source>
</evidence>
<dbReference type="InterPro" id="IPR036844">
    <property type="entry name" value="Hint_dom_sf"/>
</dbReference>
<sequence length="912" mass="93234">MANSDSSRGTIGSTTWTADSGGNNGFYSNYSNWFTGSNWSNGVPVESSDSLQGVVIPGSATPGPTIASILQGNTLPSSNYNVVDVYQAIPSYQGGTPTAFFEYQLDGQAITLAAGATLTEQGLALGRPGGTGSLGGVDGTISGLSPASSKTPVFDTLASIVAQGGDTVISNDVNHNFGFIGANGAGNDLNIAIEIGGNTQSPHGLVNYGEIDASNRGTVDIQVTSASGYTVNFYNEGWVLADGGTFIANSVADSPNAANPGHAPDGYIEISHGGEAVLGTVAAKEQVVFAGGTNNTLALTDAAGFAGSVDGFGTGQTIEIDGFSGTANVTTATVHGVTELETKNGKKTDIITLAGSIAPFFTARTISQGGKTTEIITAGADYTFTGGGTTTSWFNPSNWSGEVSPGETVYPGETVSIPTGTASIGGTMVTDNGTIGVTGSHTSFTDTTSLAGDGTIFIDHGTHVTLANSTGNDGSITVDFGTHGTTLAPNVLDINGSPAGFGGTIRGFGPNDRIVLGNSTEKTPGSAKDVSLSYDPKTGELTVTDIVAGHTYTESLHLTGTFDTDPANTLYDTVGPNGITISVPCFAEGTRILTASGEIAVEALEVGDLVVIGREGGVRTRGVVWIGHRHIALDRVKDRATVEPIRILAGAFGPGLPARDLTVSPDHAIFVDGALIEAKTLVNGATIQRDRAARRVTYYHVELDAHDVLLAEGLPAESYIDDDNRAMFANGAGAVALHPDFATGARAARCAELLTGGARVRDVRTRLHERAKTLGLQTTDTLAAKLLAGGDAIAALPGETGVLRFALPAGVTAASLAVATGVPAEVDPGSDDRRSLGLKIVSAKLIDAAGRQPVGLDSMDGLFAADDHRGRWSGARVALALPEGVGARVLEITYDAIACRWAPWAQQEAAFA</sequence>
<protein>
    <submittedName>
        <fullName evidence="2">Hint domain-containing protein</fullName>
    </submittedName>
</protein>
<evidence type="ECO:0000313" key="3">
    <source>
        <dbReference type="Proteomes" id="UP001521209"/>
    </source>
</evidence>
<dbReference type="InterPro" id="IPR028992">
    <property type="entry name" value="Hedgehog/Intein_dom"/>
</dbReference>
<dbReference type="Gene3D" id="2.170.16.10">
    <property type="entry name" value="Hedgehog/Intein (Hint) domain"/>
    <property type="match status" value="1"/>
</dbReference>
<accession>A0ABS9DVL0</accession>
<gene>
    <name evidence="2" type="ORF">L2A60_03320</name>
</gene>
<comment type="caution">
    <text evidence="2">The sequence shown here is derived from an EMBL/GenBank/DDBJ whole genome shotgun (WGS) entry which is preliminary data.</text>
</comment>
<evidence type="ECO:0000259" key="1">
    <source>
        <dbReference type="Pfam" id="PF13403"/>
    </source>
</evidence>